<dbReference type="EMBL" id="SMBZ01000033">
    <property type="protein sequence ID" value="TCV10434.1"/>
    <property type="molecule type" value="Genomic_DNA"/>
</dbReference>
<proteinExistence type="predicted"/>
<protein>
    <submittedName>
        <fullName evidence="1">Uncharacterized protein</fullName>
    </submittedName>
</protein>
<dbReference type="Proteomes" id="UP000295197">
    <property type="component" value="Unassembled WGS sequence"/>
</dbReference>
<accession>A0A4R3VWC4</accession>
<comment type="caution">
    <text evidence="1">The sequence shown here is derived from an EMBL/GenBank/DDBJ whole genome shotgun (WGS) entry which is preliminary data.</text>
</comment>
<evidence type="ECO:0000313" key="1">
    <source>
        <dbReference type="EMBL" id="TCV10434.1"/>
    </source>
</evidence>
<keyword evidence="2" id="KW-1185">Reference proteome</keyword>
<sequence>MVLHLWVLLAKREKFQWNKAISGVAPVYSGVASAYSFQASHGCADGR</sequence>
<name>A0A4R3VWC4_9SPHI</name>
<evidence type="ECO:0000313" key="2">
    <source>
        <dbReference type="Proteomes" id="UP000295197"/>
    </source>
</evidence>
<reference evidence="1 2" key="1">
    <citation type="submission" date="2019-03" db="EMBL/GenBank/DDBJ databases">
        <title>Genomic Encyclopedia of Type Strains, Phase IV (KMG-IV): sequencing the most valuable type-strain genomes for metagenomic binning, comparative biology and taxonomic classification.</title>
        <authorList>
            <person name="Goeker M."/>
        </authorList>
    </citation>
    <scope>NUCLEOTIDE SEQUENCE [LARGE SCALE GENOMIC DNA]</scope>
    <source>
        <strain evidence="1 2">DSM 22362</strain>
    </source>
</reference>
<organism evidence="1 2">
    <name type="scientific">Sphingobacterium alimentarium</name>
    <dbReference type="NCBI Taxonomy" id="797292"/>
    <lineage>
        <taxon>Bacteria</taxon>
        <taxon>Pseudomonadati</taxon>
        <taxon>Bacteroidota</taxon>
        <taxon>Sphingobacteriia</taxon>
        <taxon>Sphingobacteriales</taxon>
        <taxon>Sphingobacteriaceae</taxon>
        <taxon>Sphingobacterium</taxon>
    </lineage>
</organism>
<dbReference type="AlphaFoldDB" id="A0A4R3VWC4"/>
<gene>
    <name evidence="1" type="ORF">EDC17_10337</name>
</gene>